<evidence type="ECO:0000256" key="2">
    <source>
        <dbReference type="SAM" id="Phobius"/>
    </source>
</evidence>
<dbReference type="EMBL" id="SRLO01003450">
    <property type="protein sequence ID" value="TNN31460.1"/>
    <property type="molecule type" value="Genomic_DNA"/>
</dbReference>
<name>A0A4Z2ES70_9TELE</name>
<keyword evidence="4" id="KW-1185">Reference proteome</keyword>
<keyword evidence="2" id="KW-0812">Transmembrane</keyword>
<feature type="compositionally biased region" description="Basic and acidic residues" evidence="1">
    <location>
        <begin position="11"/>
        <end position="20"/>
    </location>
</feature>
<dbReference type="Proteomes" id="UP000314294">
    <property type="component" value="Unassembled WGS sequence"/>
</dbReference>
<keyword evidence="2" id="KW-1133">Transmembrane helix</keyword>
<evidence type="ECO:0000313" key="3">
    <source>
        <dbReference type="EMBL" id="TNN31460.1"/>
    </source>
</evidence>
<feature type="region of interest" description="Disordered" evidence="1">
    <location>
        <begin position="1"/>
        <end position="20"/>
    </location>
</feature>
<protein>
    <submittedName>
        <fullName evidence="3">Uncharacterized protein</fullName>
    </submittedName>
</protein>
<proteinExistence type="predicted"/>
<sequence>MSRTSRTSPETQRRRPGDRRTSARKLILKLVVRRPLGCPLFRVVFRWRLRRRVLYSGTFGRVLFEALVLLDLVLVRRVEQQLLDVSRLQPLGGQVHQDLPQLAGRELQQVKTHFHHENTDIYSLNHKKKKKKKQKEEEEEEEERMTTVVSPDMLRYTRMYPPVRMVSGVFGIPRFSVTVV</sequence>
<organism evidence="3 4">
    <name type="scientific">Liparis tanakae</name>
    <name type="common">Tanaka's snailfish</name>
    <dbReference type="NCBI Taxonomy" id="230148"/>
    <lineage>
        <taxon>Eukaryota</taxon>
        <taxon>Metazoa</taxon>
        <taxon>Chordata</taxon>
        <taxon>Craniata</taxon>
        <taxon>Vertebrata</taxon>
        <taxon>Euteleostomi</taxon>
        <taxon>Actinopterygii</taxon>
        <taxon>Neopterygii</taxon>
        <taxon>Teleostei</taxon>
        <taxon>Neoteleostei</taxon>
        <taxon>Acanthomorphata</taxon>
        <taxon>Eupercaria</taxon>
        <taxon>Perciformes</taxon>
        <taxon>Cottioidei</taxon>
        <taxon>Cottales</taxon>
        <taxon>Liparidae</taxon>
        <taxon>Liparis</taxon>
    </lineage>
</organism>
<feature type="transmembrane region" description="Helical" evidence="2">
    <location>
        <begin position="53"/>
        <end position="75"/>
    </location>
</feature>
<evidence type="ECO:0000256" key="1">
    <source>
        <dbReference type="SAM" id="MobiDB-lite"/>
    </source>
</evidence>
<gene>
    <name evidence="3" type="ORF">EYF80_058387</name>
</gene>
<accession>A0A4Z2ES70</accession>
<feature type="compositionally biased region" description="Polar residues" evidence="1">
    <location>
        <begin position="1"/>
        <end position="10"/>
    </location>
</feature>
<evidence type="ECO:0000313" key="4">
    <source>
        <dbReference type="Proteomes" id="UP000314294"/>
    </source>
</evidence>
<keyword evidence="2" id="KW-0472">Membrane</keyword>
<reference evidence="3 4" key="1">
    <citation type="submission" date="2019-03" db="EMBL/GenBank/DDBJ databases">
        <title>First draft genome of Liparis tanakae, snailfish: a comprehensive survey of snailfish specific genes.</title>
        <authorList>
            <person name="Kim W."/>
            <person name="Song I."/>
            <person name="Jeong J.-H."/>
            <person name="Kim D."/>
            <person name="Kim S."/>
            <person name="Ryu S."/>
            <person name="Song J.Y."/>
            <person name="Lee S.K."/>
        </authorList>
    </citation>
    <scope>NUCLEOTIDE SEQUENCE [LARGE SCALE GENOMIC DNA]</scope>
    <source>
        <tissue evidence="3">Muscle</tissue>
    </source>
</reference>
<feature type="region of interest" description="Disordered" evidence="1">
    <location>
        <begin position="121"/>
        <end position="146"/>
    </location>
</feature>
<dbReference type="AlphaFoldDB" id="A0A4Z2ES70"/>
<comment type="caution">
    <text evidence="3">The sequence shown here is derived from an EMBL/GenBank/DDBJ whole genome shotgun (WGS) entry which is preliminary data.</text>
</comment>